<dbReference type="eggNOG" id="COG1959">
    <property type="taxonomic scope" value="Bacteria"/>
</dbReference>
<dbReference type="PATRIC" id="fig|1231190.3.peg.1152"/>
<dbReference type="STRING" id="721133.SAMN05216176_101206"/>
<dbReference type="RefSeq" id="WP_009449654.1">
    <property type="nucleotide sequence ID" value="NZ_AMSI01000003.1"/>
</dbReference>
<dbReference type="Proteomes" id="UP000007374">
    <property type="component" value="Unassembled WGS sequence"/>
</dbReference>
<dbReference type="EMBL" id="AMSI01000003">
    <property type="protein sequence ID" value="EKF43460.1"/>
    <property type="molecule type" value="Genomic_DNA"/>
</dbReference>
<dbReference type="Pfam" id="PF02082">
    <property type="entry name" value="Rrf2"/>
    <property type="match status" value="1"/>
</dbReference>
<sequence>MKLSEGVEAAIHCTALLAQLEEGKTMPASALAEYHGLSQSYLLKHLKALAGAGILESVPGPHGGYRLARLPEQITLLDVVLAIEGPKPAFRCAEIRQRGPGALEPAAYVKPCGINAAMLRAERAYRSVLGETRLCDVLADYRNDADPRSIAFGCAFVERNQRPQG</sequence>
<gene>
    <name evidence="1" type="ORF">NA8A_05493</name>
</gene>
<dbReference type="CDD" id="cd00090">
    <property type="entry name" value="HTH_ARSR"/>
    <property type="match status" value="1"/>
</dbReference>
<name>K2NVT0_9HYPH</name>
<dbReference type="GO" id="GO:0003700">
    <property type="term" value="F:DNA-binding transcription factor activity"/>
    <property type="evidence" value="ECO:0007669"/>
    <property type="project" value="TreeGrafter"/>
</dbReference>
<comment type="caution">
    <text evidence="1">The sequence shown here is derived from an EMBL/GenBank/DDBJ whole genome shotgun (WGS) entry which is preliminary data.</text>
</comment>
<dbReference type="AlphaFoldDB" id="K2NVT0"/>
<accession>K2NVT0</accession>
<protein>
    <submittedName>
        <fullName evidence="1">BadM/Rrf2 family transcriptional regulator</fullName>
    </submittedName>
</protein>
<evidence type="ECO:0000313" key="1">
    <source>
        <dbReference type="EMBL" id="EKF43460.1"/>
    </source>
</evidence>
<dbReference type="PANTHER" id="PTHR33221">
    <property type="entry name" value="WINGED HELIX-TURN-HELIX TRANSCRIPTIONAL REGULATOR, RRF2 FAMILY"/>
    <property type="match status" value="1"/>
</dbReference>
<dbReference type="SUPFAM" id="SSF46785">
    <property type="entry name" value="Winged helix' DNA-binding domain"/>
    <property type="match status" value="1"/>
</dbReference>
<dbReference type="GO" id="GO:0005829">
    <property type="term" value="C:cytosol"/>
    <property type="evidence" value="ECO:0007669"/>
    <property type="project" value="TreeGrafter"/>
</dbReference>
<dbReference type="InterPro" id="IPR036390">
    <property type="entry name" value="WH_DNA-bd_sf"/>
</dbReference>
<organism evidence="1 2">
    <name type="scientific">Nitratireductor indicus C115</name>
    <dbReference type="NCBI Taxonomy" id="1231190"/>
    <lineage>
        <taxon>Bacteria</taxon>
        <taxon>Pseudomonadati</taxon>
        <taxon>Pseudomonadota</taxon>
        <taxon>Alphaproteobacteria</taxon>
        <taxon>Hyphomicrobiales</taxon>
        <taxon>Phyllobacteriaceae</taxon>
        <taxon>Nitratireductor</taxon>
    </lineage>
</organism>
<dbReference type="InterPro" id="IPR036388">
    <property type="entry name" value="WH-like_DNA-bd_sf"/>
</dbReference>
<dbReference type="PANTHER" id="PTHR33221:SF13">
    <property type="entry name" value="TRANSCRIPTIONAL REGULATOR-RELATED"/>
    <property type="match status" value="1"/>
</dbReference>
<dbReference type="InterPro" id="IPR011991">
    <property type="entry name" value="ArsR-like_HTH"/>
</dbReference>
<reference evidence="1 2" key="1">
    <citation type="journal article" date="2012" name="J. Bacteriol.">
        <title>Genome Sequence of Nitratireductor indicus Type Strain C115.</title>
        <authorList>
            <person name="Lai Q."/>
            <person name="Li G."/>
            <person name="Yu Z."/>
            <person name="Shao Z."/>
        </authorList>
    </citation>
    <scope>NUCLEOTIDE SEQUENCE [LARGE SCALE GENOMIC DNA]</scope>
    <source>
        <strain evidence="1 2">C115</strain>
    </source>
</reference>
<dbReference type="PROSITE" id="PS51197">
    <property type="entry name" value="HTH_RRF2_2"/>
    <property type="match status" value="1"/>
</dbReference>
<dbReference type="NCBIfam" id="TIGR00738">
    <property type="entry name" value="rrf2_super"/>
    <property type="match status" value="1"/>
</dbReference>
<dbReference type="OrthoDB" id="9808360at2"/>
<evidence type="ECO:0000313" key="2">
    <source>
        <dbReference type="Proteomes" id="UP000007374"/>
    </source>
</evidence>
<dbReference type="Gene3D" id="1.10.10.10">
    <property type="entry name" value="Winged helix-like DNA-binding domain superfamily/Winged helix DNA-binding domain"/>
    <property type="match status" value="1"/>
</dbReference>
<dbReference type="PROSITE" id="PS01332">
    <property type="entry name" value="HTH_RRF2_1"/>
    <property type="match status" value="1"/>
</dbReference>
<proteinExistence type="predicted"/>
<dbReference type="InterPro" id="IPR030489">
    <property type="entry name" value="TR_Rrf2-type_CS"/>
</dbReference>
<keyword evidence="2" id="KW-1185">Reference proteome</keyword>
<dbReference type="InterPro" id="IPR000944">
    <property type="entry name" value="Tscrpt_reg_Rrf2"/>
</dbReference>